<comment type="caution">
    <text evidence="2">The sequence shown here is derived from an EMBL/GenBank/DDBJ whole genome shotgun (WGS) entry which is preliminary data.</text>
</comment>
<protein>
    <recommendedName>
        <fullName evidence="4">Peptidase MA-like domain-containing protein</fullName>
    </recommendedName>
</protein>
<organism evidence="2 3">
    <name type="scientific">Flavobacterium ichthyis</name>
    <dbReference type="NCBI Taxonomy" id="2698827"/>
    <lineage>
        <taxon>Bacteria</taxon>
        <taxon>Pseudomonadati</taxon>
        <taxon>Bacteroidota</taxon>
        <taxon>Flavobacteriia</taxon>
        <taxon>Flavobacteriales</taxon>
        <taxon>Flavobacteriaceae</taxon>
        <taxon>Flavobacterium</taxon>
    </lineage>
</organism>
<feature type="signal peptide" evidence="1">
    <location>
        <begin position="1"/>
        <end position="26"/>
    </location>
</feature>
<feature type="chain" id="PRO_5046206616" description="Peptidase MA-like domain-containing protein" evidence="1">
    <location>
        <begin position="27"/>
        <end position="386"/>
    </location>
</feature>
<dbReference type="Proteomes" id="UP000798602">
    <property type="component" value="Unassembled WGS sequence"/>
</dbReference>
<evidence type="ECO:0000256" key="1">
    <source>
        <dbReference type="SAM" id="SignalP"/>
    </source>
</evidence>
<accession>A0ABW9Z694</accession>
<name>A0ABW9Z694_9FLAO</name>
<keyword evidence="1" id="KW-0732">Signal</keyword>
<evidence type="ECO:0000313" key="2">
    <source>
        <dbReference type="EMBL" id="NBL64087.1"/>
    </source>
</evidence>
<evidence type="ECO:0008006" key="4">
    <source>
        <dbReference type="Google" id="ProtNLM"/>
    </source>
</evidence>
<proteinExistence type="predicted"/>
<reference evidence="3" key="1">
    <citation type="submission" date="2020-01" db="EMBL/GenBank/DDBJ databases">
        <title>Sphingomonas sp. strain CSW-10.</title>
        <authorList>
            <person name="Chen W.-M."/>
        </authorList>
    </citation>
    <scope>NUCLEOTIDE SEQUENCE [LARGE SCALE GENOMIC DNA]</scope>
    <source>
        <strain evidence="3">NST-5</strain>
    </source>
</reference>
<dbReference type="RefSeq" id="WP_166535906.1">
    <property type="nucleotide sequence ID" value="NZ_JAABLM010000002.1"/>
</dbReference>
<evidence type="ECO:0000313" key="3">
    <source>
        <dbReference type="Proteomes" id="UP000798602"/>
    </source>
</evidence>
<keyword evidence="3" id="KW-1185">Reference proteome</keyword>
<sequence>MKNYQNLAVFLILTILSSTLSCSSQNKNPEEKILTISPNINQKISANNEIIAVLDDFFETKNNSVLENKFWLPSDFQKYKYPFLDLYNIENSKHGKNFFKPTLMEILPTENSNQKILKIAFIGHHHETNQNQIKAIYNLVSENNSGNIKLSRYLNLATKNWQKHSTKSVNYYISPNKKANQTEMFLQQKDIDFICTFFETKPIEITYFSCINPKELFEIKGFDYHPMMYIDSSGGFADHGNIIFSGNDSEIYTHEIVHIYMRNLFPEINSFLDEGIATYIAGSGKFDYQWHREKIKKLLTKNPTFDFASQTDIYARNYFENETPLPYLTAALVIEHTLRHFGKNALIDLLNSKTDLWTSLNKVGLTKENFNEKLRKEINKPIHSIR</sequence>
<dbReference type="EMBL" id="JAABLM010000002">
    <property type="protein sequence ID" value="NBL64087.1"/>
    <property type="molecule type" value="Genomic_DNA"/>
</dbReference>
<gene>
    <name evidence="2" type="ORF">GV828_02600</name>
</gene>
<dbReference type="PROSITE" id="PS51257">
    <property type="entry name" value="PROKAR_LIPOPROTEIN"/>
    <property type="match status" value="1"/>
</dbReference>